<dbReference type="RefSeq" id="WP_119584910.1">
    <property type="nucleotide sequence ID" value="NZ_JAWVBH010000001.1"/>
</dbReference>
<dbReference type="PANTHER" id="PTHR36849">
    <property type="entry name" value="CYTOPLASMIC PROTEIN-RELATED"/>
    <property type="match status" value="1"/>
</dbReference>
<dbReference type="OrthoDB" id="9790745at2"/>
<dbReference type="EMBL" id="QXUF01000036">
    <property type="protein sequence ID" value="RIN01145.1"/>
    <property type="molecule type" value="Genomic_DNA"/>
</dbReference>
<gene>
    <name evidence="2" type="ORF">BU112_06595</name>
</gene>
<evidence type="ECO:0000256" key="1">
    <source>
        <dbReference type="SAM" id="Coils"/>
    </source>
</evidence>
<dbReference type="InterPro" id="IPR052552">
    <property type="entry name" value="YeaO-like"/>
</dbReference>
<proteinExistence type="predicted"/>
<evidence type="ECO:0000313" key="3">
    <source>
        <dbReference type="Proteomes" id="UP000286317"/>
    </source>
</evidence>
<keyword evidence="1" id="KW-0175">Coiled coil</keyword>
<dbReference type="PANTHER" id="PTHR36849:SF1">
    <property type="entry name" value="CYTOPLASMIC PROTEIN"/>
    <property type="match status" value="1"/>
</dbReference>
<dbReference type="InterPro" id="IPR007438">
    <property type="entry name" value="DUF488"/>
</dbReference>
<name>A0A418IFZ7_9STAP</name>
<protein>
    <submittedName>
        <fullName evidence="2">DUF488 family protein</fullName>
    </submittedName>
</protein>
<dbReference type="Proteomes" id="UP000286317">
    <property type="component" value="Unassembled WGS sequence"/>
</dbReference>
<dbReference type="AlphaFoldDB" id="A0A418IFZ7"/>
<accession>A0A418IFZ7</accession>
<feature type="coiled-coil region" evidence="1">
    <location>
        <begin position="64"/>
        <end position="94"/>
    </location>
</feature>
<reference evidence="2 3" key="1">
    <citation type="journal article" date="2016" name="Front. Microbiol.">
        <title>Comprehensive Phylogenetic Analysis of Bovine Non-aureus Staphylococci Species Based on Whole-Genome Sequencing.</title>
        <authorList>
            <person name="Naushad S."/>
            <person name="Barkema H.W."/>
            <person name="Luby C."/>
            <person name="Condas L.A."/>
            <person name="Nobrega D.B."/>
            <person name="Carson D.A."/>
            <person name="De Buck J."/>
        </authorList>
    </citation>
    <scope>NUCLEOTIDE SEQUENCE [LARGE SCALE GENOMIC DNA]</scope>
    <source>
        <strain evidence="2 3">SNUC 4554</strain>
    </source>
</reference>
<keyword evidence="3" id="KW-1185">Reference proteome</keyword>
<evidence type="ECO:0000313" key="2">
    <source>
        <dbReference type="EMBL" id="RIN01145.1"/>
    </source>
</evidence>
<sequence>MTIYIQRIYEDKQRNGLRILVDRVWPRGISKDDANLDHWIKDVAPTSKLRKWFNHDPKLYAAFKEKYEKELRDNADQKEAFEELQSKVSETDKDIILLFAAKDEKYNQAVVLQSLLQ</sequence>
<comment type="caution">
    <text evidence="2">The sequence shown here is derived from an EMBL/GenBank/DDBJ whole genome shotgun (WGS) entry which is preliminary data.</text>
</comment>
<organism evidence="2 3">
    <name type="scientific">Staphylococcus shinii</name>
    <dbReference type="NCBI Taxonomy" id="2912228"/>
    <lineage>
        <taxon>Bacteria</taxon>
        <taxon>Bacillati</taxon>
        <taxon>Bacillota</taxon>
        <taxon>Bacilli</taxon>
        <taxon>Bacillales</taxon>
        <taxon>Staphylococcaceae</taxon>
        <taxon>Staphylococcus</taxon>
    </lineage>
</organism>
<dbReference type="Pfam" id="PF04343">
    <property type="entry name" value="DUF488"/>
    <property type="match status" value="1"/>
</dbReference>